<protein>
    <submittedName>
        <fullName evidence="1">Uncharacterized protein</fullName>
    </submittedName>
</protein>
<proteinExistence type="predicted"/>
<organism evidence="1 2">
    <name type="scientific">Trichinella pseudospiralis</name>
    <name type="common">Parasitic roundworm</name>
    <dbReference type="NCBI Taxonomy" id="6337"/>
    <lineage>
        <taxon>Eukaryota</taxon>
        <taxon>Metazoa</taxon>
        <taxon>Ecdysozoa</taxon>
        <taxon>Nematoda</taxon>
        <taxon>Enoplea</taxon>
        <taxon>Dorylaimia</taxon>
        <taxon>Trichinellida</taxon>
        <taxon>Trichinellidae</taxon>
        <taxon>Trichinella</taxon>
    </lineage>
</organism>
<gene>
    <name evidence="1" type="ORF">T4E_8724</name>
</gene>
<evidence type="ECO:0000313" key="2">
    <source>
        <dbReference type="Proteomes" id="UP000054815"/>
    </source>
</evidence>
<dbReference type="EMBL" id="JYDU01000004">
    <property type="protein sequence ID" value="KRY01247.1"/>
    <property type="molecule type" value="Genomic_DNA"/>
</dbReference>
<name>A0A0V0YLP1_TRIPS</name>
<comment type="caution">
    <text evidence="1">The sequence shown here is derived from an EMBL/GenBank/DDBJ whole genome shotgun (WGS) entry which is preliminary data.</text>
</comment>
<dbReference type="Proteomes" id="UP000054815">
    <property type="component" value="Unassembled WGS sequence"/>
</dbReference>
<evidence type="ECO:0000313" key="1">
    <source>
        <dbReference type="EMBL" id="KRY01247.1"/>
    </source>
</evidence>
<accession>A0A0V0YLP1</accession>
<reference evidence="1 2" key="1">
    <citation type="submission" date="2015-01" db="EMBL/GenBank/DDBJ databases">
        <title>Evolution of Trichinella species and genotypes.</title>
        <authorList>
            <person name="Korhonen P.K."/>
            <person name="Edoardo P."/>
            <person name="Giuseppe L.R."/>
            <person name="Gasser R.B."/>
        </authorList>
    </citation>
    <scope>NUCLEOTIDE SEQUENCE [LARGE SCALE GENOMIC DNA]</scope>
    <source>
        <strain evidence="1">ISS141</strain>
    </source>
</reference>
<dbReference type="AlphaFoldDB" id="A0A0V0YLP1"/>
<sequence length="40" mass="4412">MTQLSARFDALLLQSGRSQIQSGKLRVRSRPEAVGGRDLI</sequence>